<accession>A0AAJ0CB96</accession>
<dbReference type="AlphaFoldDB" id="A0AAJ0CB96"/>
<keyword evidence="2" id="KW-1185">Reference proteome</keyword>
<dbReference type="EMBL" id="JASWJB010000524">
    <property type="protein sequence ID" value="KAK2589925.1"/>
    <property type="molecule type" value="Genomic_DNA"/>
</dbReference>
<dbReference type="Proteomes" id="UP001251528">
    <property type="component" value="Unassembled WGS sequence"/>
</dbReference>
<reference evidence="1" key="1">
    <citation type="submission" date="2023-06" db="EMBL/GenBank/DDBJ databases">
        <title>Conoideocrella luteorostrata (Hypocreales: Clavicipitaceae), a potential biocontrol fungus for elongate hemlock scale in United States Christmas tree production areas.</title>
        <authorList>
            <person name="Barrett H."/>
            <person name="Lovett B."/>
            <person name="Macias A.M."/>
            <person name="Stajich J.E."/>
            <person name="Kasson M.T."/>
        </authorList>
    </citation>
    <scope>NUCLEOTIDE SEQUENCE</scope>
    <source>
        <strain evidence="1">ARSEF 14590</strain>
    </source>
</reference>
<name>A0AAJ0CB96_9HYPO</name>
<sequence length="116" mass="13158">MLYVHRDGHGPAFFWDTNSLFGRAREYFSGSNELFAFLAFGKTFYVVTEVKQSTEVYRNSETLSFEDFVQGIFEKAIKAVYTILPTSKTGFPNPRGESLGVLAQQMHAHKLHPGMN</sequence>
<gene>
    <name evidence="1" type="ORF">QQS21_012397</name>
</gene>
<comment type="caution">
    <text evidence="1">The sequence shown here is derived from an EMBL/GenBank/DDBJ whole genome shotgun (WGS) entry which is preliminary data.</text>
</comment>
<evidence type="ECO:0000313" key="1">
    <source>
        <dbReference type="EMBL" id="KAK2589925.1"/>
    </source>
</evidence>
<proteinExistence type="predicted"/>
<organism evidence="1 2">
    <name type="scientific">Conoideocrella luteorostrata</name>
    <dbReference type="NCBI Taxonomy" id="1105319"/>
    <lineage>
        <taxon>Eukaryota</taxon>
        <taxon>Fungi</taxon>
        <taxon>Dikarya</taxon>
        <taxon>Ascomycota</taxon>
        <taxon>Pezizomycotina</taxon>
        <taxon>Sordariomycetes</taxon>
        <taxon>Hypocreomycetidae</taxon>
        <taxon>Hypocreales</taxon>
        <taxon>Clavicipitaceae</taxon>
        <taxon>Conoideocrella</taxon>
    </lineage>
</organism>
<evidence type="ECO:0000313" key="2">
    <source>
        <dbReference type="Proteomes" id="UP001251528"/>
    </source>
</evidence>
<protein>
    <submittedName>
        <fullName evidence="1">Uncharacterized protein</fullName>
    </submittedName>
</protein>